<dbReference type="EMBL" id="BK015407">
    <property type="protein sequence ID" value="DAE05315.1"/>
    <property type="molecule type" value="Genomic_DNA"/>
</dbReference>
<protein>
    <submittedName>
        <fullName evidence="1">Uncharacterized protein</fullName>
    </submittedName>
</protein>
<organism evidence="1">
    <name type="scientific">Siphoviridae sp. ctWKa2</name>
    <dbReference type="NCBI Taxonomy" id="2825537"/>
    <lineage>
        <taxon>Viruses</taxon>
        <taxon>Duplodnaviria</taxon>
        <taxon>Heunggongvirae</taxon>
        <taxon>Uroviricota</taxon>
        <taxon>Caudoviricetes</taxon>
    </lineage>
</organism>
<accession>A0A8S5PFU4</accession>
<sequence>MTKTDYNKVVQQKRVDLDDAGEALEKHIQPVAKGKVRKPGVGKWMSNVFFGEEGFRGMATHMFTEVIVPSIQNTVADVTISAVQRAIFGNDYIHRRNPGNYWGRTPNNVTRIDSWRGGGQKDYTQSYAKRSRSASNFVEEIVFETRQDAQEVFNILLANLESYGVVTVGDFYELSDQPSKFTDQAYGWTIANGGQGLAGARIVAARGGGFKIQFPMPVEV</sequence>
<proteinExistence type="predicted"/>
<reference evidence="1" key="1">
    <citation type="journal article" date="2021" name="Proc. Natl. Acad. Sci. U.S.A.">
        <title>A Catalog of Tens of Thousands of Viruses from Human Metagenomes Reveals Hidden Associations with Chronic Diseases.</title>
        <authorList>
            <person name="Tisza M.J."/>
            <person name="Buck C.B."/>
        </authorList>
    </citation>
    <scope>NUCLEOTIDE SEQUENCE</scope>
    <source>
        <strain evidence="1">CtWKa2</strain>
    </source>
</reference>
<name>A0A8S5PFU4_9CAUD</name>
<evidence type="ECO:0000313" key="1">
    <source>
        <dbReference type="EMBL" id="DAE05315.1"/>
    </source>
</evidence>